<evidence type="ECO:0000256" key="1">
    <source>
        <dbReference type="ARBA" id="ARBA00022842"/>
    </source>
</evidence>
<protein>
    <recommendedName>
        <fullName evidence="2">PIN domain-containing protein</fullName>
    </recommendedName>
</protein>
<sequence>MKFVLDNSVTMRWLFGDGSHEDREYSLHVLEHMKNGQAGALVPGLWALEMANVMARGEARSILDEARSSEFLSLLQRMDVTEDSRTFSQAFSHTLHLSRRYSLSSYDAAYLELALRLGLPLATLDRELREAQRHAGIPLF</sequence>
<dbReference type="Pfam" id="PF01850">
    <property type="entry name" value="PIN"/>
    <property type="match status" value="1"/>
</dbReference>
<dbReference type="CDD" id="cd09873">
    <property type="entry name" value="PIN_Pae0151-like"/>
    <property type="match status" value="1"/>
</dbReference>
<dbReference type="OrthoDB" id="328160at2"/>
<comment type="caution">
    <text evidence="3">The sequence shown here is derived from an EMBL/GenBank/DDBJ whole genome shotgun (WGS) entry which is preliminary data.</text>
</comment>
<evidence type="ECO:0000313" key="3">
    <source>
        <dbReference type="EMBL" id="KGA93415.1"/>
    </source>
</evidence>
<name>A0A094WA60_9BACT</name>
<feature type="domain" description="PIN" evidence="2">
    <location>
        <begin position="4"/>
        <end position="131"/>
    </location>
</feature>
<dbReference type="PANTHER" id="PTHR35901:SF1">
    <property type="entry name" value="EXONUCLEASE VAPC9"/>
    <property type="match status" value="1"/>
</dbReference>
<dbReference type="InterPro" id="IPR051619">
    <property type="entry name" value="TypeII_TA_RNase_PINc/VapC"/>
</dbReference>
<dbReference type="Proteomes" id="UP000029452">
    <property type="component" value="Unassembled WGS sequence"/>
</dbReference>
<dbReference type="PATRIC" id="fig|178606.4.peg.1626"/>
<dbReference type="RefSeq" id="WP_036082699.1">
    <property type="nucleotide sequence ID" value="NZ_JPGK01000006.1"/>
</dbReference>
<evidence type="ECO:0000313" key="4">
    <source>
        <dbReference type="Proteomes" id="UP000029452"/>
    </source>
</evidence>
<dbReference type="Gene3D" id="3.40.50.1010">
    <property type="entry name" value="5'-nuclease"/>
    <property type="match status" value="1"/>
</dbReference>
<proteinExistence type="predicted"/>
<dbReference type="SUPFAM" id="SSF88723">
    <property type="entry name" value="PIN domain-like"/>
    <property type="match status" value="1"/>
</dbReference>
<dbReference type="AlphaFoldDB" id="A0A094WA60"/>
<dbReference type="InterPro" id="IPR044153">
    <property type="entry name" value="PIN_Pae0151-like"/>
</dbReference>
<reference evidence="3 4" key="1">
    <citation type="submission" date="2014-06" db="EMBL/GenBank/DDBJ databases">
        <title>Draft genome sequence of iron oxidizing acidophile Leptospirillum ferriphilum DSM14647.</title>
        <authorList>
            <person name="Cardenas J.P."/>
            <person name="Lazcano M."/>
            <person name="Ossandon F.J."/>
            <person name="Corbett M."/>
            <person name="Holmes D.S."/>
            <person name="Watkin E."/>
        </authorList>
    </citation>
    <scope>NUCLEOTIDE SEQUENCE [LARGE SCALE GENOMIC DNA]</scope>
    <source>
        <strain evidence="3 4">DSM 14647</strain>
    </source>
</reference>
<organism evidence="3 4">
    <name type="scientific">Leptospirillum ferriphilum</name>
    <dbReference type="NCBI Taxonomy" id="178606"/>
    <lineage>
        <taxon>Bacteria</taxon>
        <taxon>Pseudomonadati</taxon>
        <taxon>Nitrospirota</taxon>
        <taxon>Nitrospiria</taxon>
        <taxon>Nitrospirales</taxon>
        <taxon>Nitrospiraceae</taxon>
        <taxon>Leptospirillum</taxon>
    </lineage>
</organism>
<keyword evidence="1" id="KW-0460">Magnesium</keyword>
<evidence type="ECO:0000259" key="2">
    <source>
        <dbReference type="Pfam" id="PF01850"/>
    </source>
</evidence>
<gene>
    <name evidence="3" type="ORF">LptCag_0028</name>
</gene>
<dbReference type="PANTHER" id="PTHR35901">
    <property type="entry name" value="RIBONUCLEASE VAPC3"/>
    <property type="match status" value="1"/>
</dbReference>
<accession>A0A094WA60</accession>
<dbReference type="InterPro" id="IPR002716">
    <property type="entry name" value="PIN_dom"/>
</dbReference>
<dbReference type="EMBL" id="JPGK01000006">
    <property type="protein sequence ID" value="KGA93415.1"/>
    <property type="molecule type" value="Genomic_DNA"/>
</dbReference>
<dbReference type="InterPro" id="IPR029060">
    <property type="entry name" value="PIN-like_dom_sf"/>
</dbReference>